<comment type="function">
    <text evidence="11">Key component of the F(0) channel; it plays a direct role in translocation across the membrane. A homomeric c-ring of between 10-14 subunits forms the central stalk rotor element with the F(1) delta and epsilon subunits.</text>
</comment>
<evidence type="ECO:0000256" key="3">
    <source>
        <dbReference type="ARBA" id="ARBA00022448"/>
    </source>
</evidence>
<evidence type="ECO:0000256" key="8">
    <source>
        <dbReference type="ARBA" id="ARBA00023065"/>
    </source>
</evidence>
<evidence type="ECO:0000256" key="11">
    <source>
        <dbReference type="HAMAP-Rule" id="MF_01396"/>
    </source>
</evidence>
<sequence length="75" mass="7719">MSPEAILTIVKGATMAIGGMIPALSIGKIVSKAMESIGRNPESAGKIFVPMLLGAAFAEAIAIYALVVVFTLKPM</sequence>
<keyword evidence="8 11" id="KW-0406">Ion transport</keyword>
<keyword evidence="10 11" id="KW-0472">Membrane</keyword>
<keyword evidence="11" id="KW-0066">ATP synthesis</keyword>
<evidence type="ECO:0000256" key="9">
    <source>
        <dbReference type="ARBA" id="ARBA00023121"/>
    </source>
</evidence>
<dbReference type="GO" id="GO:0046933">
    <property type="term" value="F:proton-transporting ATP synthase activity, rotational mechanism"/>
    <property type="evidence" value="ECO:0007669"/>
    <property type="project" value="UniProtKB-UniRule"/>
</dbReference>
<keyword evidence="3 11" id="KW-0813">Transport</keyword>
<dbReference type="PROSITE" id="PS00605">
    <property type="entry name" value="ATPASE_C"/>
    <property type="match status" value="1"/>
</dbReference>
<keyword evidence="4 11" id="KW-0138">CF(0)</keyword>
<feature type="site" description="Reversibly protonated during proton transport" evidence="11">
    <location>
        <position position="59"/>
    </location>
</feature>
<keyword evidence="7 11" id="KW-1133">Transmembrane helix</keyword>
<dbReference type="SUPFAM" id="SSF81333">
    <property type="entry name" value="F1F0 ATP synthase subunit C"/>
    <property type="match status" value="1"/>
</dbReference>
<evidence type="ECO:0000313" key="13">
    <source>
        <dbReference type="EMBL" id="OGH68719.1"/>
    </source>
</evidence>
<dbReference type="Proteomes" id="UP000176413">
    <property type="component" value="Unassembled WGS sequence"/>
</dbReference>
<dbReference type="InterPro" id="IPR000454">
    <property type="entry name" value="ATP_synth_F0_csu"/>
</dbReference>
<dbReference type="Pfam" id="PF00137">
    <property type="entry name" value="ATP-synt_C"/>
    <property type="match status" value="1"/>
</dbReference>
<evidence type="ECO:0000259" key="12">
    <source>
        <dbReference type="Pfam" id="PF00137"/>
    </source>
</evidence>
<feature type="transmembrane region" description="Helical" evidence="11">
    <location>
        <begin position="6"/>
        <end position="26"/>
    </location>
</feature>
<dbReference type="AlphaFoldDB" id="A0A1F6MAT0"/>
<protein>
    <recommendedName>
        <fullName evidence="11">ATP synthase subunit c</fullName>
    </recommendedName>
    <alternativeName>
        <fullName evidence="11">ATP synthase F(0) sector subunit c</fullName>
    </alternativeName>
    <alternativeName>
        <fullName evidence="11">F-type ATPase subunit c</fullName>
        <shortName evidence="11">F-ATPase subunit c</shortName>
    </alternativeName>
    <alternativeName>
        <fullName evidence="11">Lipid-binding protein</fullName>
    </alternativeName>
</protein>
<dbReference type="InterPro" id="IPR035921">
    <property type="entry name" value="F/V-ATP_Csub_sf"/>
</dbReference>
<dbReference type="InterPro" id="IPR020537">
    <property type="entry name" value="ATP_synth_F0_csu_DDCD_BS"/>
</dbReference>
<dbReference type="InterPro" id="IPR038662">
    <property type="entry name" value="ATP_synth_F0_csu_sf"/>
</dbReference>
<dbReference type="GO" id="GO:0045259">
    <property type="term" value="C:proton-transporting ATP synthase complex"/>
    <property type="evidence" value="ECO:0007669"/>
    <property type="project" value="UniProtKB-KW"/>
</dbReference>
<evidence type="ECO:0000256" key="4">
    <source>
        <dbReference type="ARBA" id="ARBA00022547"/>
    </source>
</evidence>
<evidence type="ECO:0000313" key="14">
    <source>
        <dbReference type="Proteomes" id="UP000176413"/>
    </source>
</evidence>
<keyword evidence="11" id="KW-1003">Cell membrane</keyword>
<dbReference type="EMBL" id="MFQA01000033">
    <property type="protein sequence ID" value="OGH68719.1"/>
    <property type="molecule type" value="Genomic_DNA"/>
</dbReference>
<dbReference type="InterPro" id="IPR002379">
    <property type="entry name" value="ATPase_proteolipid_c-like_dom"/>
</dbReference>
<dbReference type="GO" id="GO:0008289">
    <property type="term" value="F:lipid binding"/>
    <property type="evidence" value="ECO:0007669"/>
    <property type="project" value="UniProtKB-KW"/>
</dbReference>
<evidence type="ECO:0000256" key="2">
    <source>
        <dbReference type="ARBA" id="ARBA00006704"/>
    </source>
</evidence>
<keyword evidence="6 11" id="KW-0375">Hydrogen ion transport</keyword>
<dbReference type="HAMAP" id="MF_01396">
    <property type="entry name" value="ATP_synth_c_bact"/>
    <property type="match status" value="1"/>
</dbReference>
<feature type="transmembrane region" description="Helical" evidence="11">
    <location>
        <begin position="47"/>
        <end position="72"/>
    </location>
</feature>
<evidence type="ECO:0000256" key="5">
    <source>
        <dbReference type="ARBA" id="ARBA00022692"/>
    </source>
</evidence>
<dbReference type="CDD" id="cd18121">
    <property type="entry name" value="ATP-synt_Fo_c"/>
    <property type="match status" value="1"/>
</dbReference>
<evidence type="ECO:0000256" key="7">
    <source>
        <dbReference type="ARBA" id="ARBA00022989"/>
    </source>
</evidence>
<comment type="similarity">
    <text evidence="2 11">Belongs to the ATPase C chain family.</text>
</comment>
<comment type="subcellular location">
    <subcellularLocation>
        <location evidence="11">Cell membrane</location>
        <topology evidence="11">Multi-pass membrane protein</topology>
    </subcellularLocation>
    <subcellularLocation>
        <location evidence="1">Membrane</location>
        <topology evidence="1">Multi-pass membrane protein</topology>
    </subcellularLocation>
</comment>
<evidence type="ECO:0000256" key="10">
    <source>
        <dbReference type="ARBA" id="ARBA00023136"/>
    </source>
</evidence>
<evidence type="ECO:0000256" key="1">
    <source>
        <dbReference type="ARBA" id="ARBA00004141"/>
    </source>
</evidence>
<dbReference type="Gene3D" id="1.20.20.10">
    <property type="entry name" value="F1F0 ATP synthase subunit C"/>
    <property type="match status" value="1"/>
</dbReference>
<proteinExistence type="inferred from homology"/>
<keyword evidence="9 11" id="KW-0446">Lipid-binding</keyword>
<keyword evidence="5 11" id="KW-0812">Transmembrane</keyword>
<dbReference type="GO" id="GO:0033177">
    <property type="term" value="C:proton-transporting two-sector ATPase complex, proton-transporting domain"/>
    <property type="evidence" value="ECO:0007669"/>
    <property type="project" value="InterPro"/>
</dbReference>
<organism evidence="13 14">
    <name type="scientific">Candidatus Magasanikbacteria bacterium RIFCSPHIGHO2_02_FULL_45_10</name>
    <dbReference type="NCBI Taxonomy" id="1798679"/>
    <lineage>
        <taxon>Bacteria</taxon>
        <taxon>Candidatus Magasanikiibacteriota</taxon>
    </lineage>
</organism>
<comment type="function">
    <text evidence="11">F(1)F(0) ATP synthase produces ATP from ADP in the presence of a proton or sodium gradient. F-type ATPases consist of two structural domains, F(1) containing the extramembraneous catalytic core and F(0) containing the membrane proton channel, linked together by a central stalk and a peripheral stalk. During catalysis, ATP synthesis in the catalytic domain of F(1) is coupled via a rotary mechanism of the central stalk subunits to proton translocation.</text>
</comment>
<gene>
    <name evidence="11" type="primary">atpE</name>
    <name evidence="13" type="ORF">A3D53_01620</name>
</gene>
<dbReference type="PRINTS" id="PR00124">
    <property type="entry name" value="ATPASEC"/>
</dbReference>
<reference evidence="13 14" key="1">
    <citation type="journal article" date="2016" name="Nat. Commun.">
        <title>Thousands of microbial genomes shed light on interconnected biogeochemical processes in an aquifer system.</title>
        <authorList>
            <person name="Anantharaman K."/>
            <person name="Brown C.T."/>
            <person name="Hug L.A."/>
            <person name="Sharon I."/>
            <person name="Castelle C.J."/>
            <person name="Probst A.J."/>
            <person name="Thomas B.C."/>
            <person name="Singh A."/>
            <person name="Wilkins M.J."/>
            <person name="Karaoz U."/>
            <person name="Brodie E.L."/>
            <person name="Williams K.H."/>
            <person name="Hubbard S.S."/>
            <person name="Banfield J.F."/>
        </authorList>
    </citation>
    <scope>NUCLEOTIDE SEQUENCE [LARGE SCALE GENOMIC DNA]</scope>
</reference>
<feature type="domain" description="V-ATPase proteolipid subunit C-like" evidence="12">
    <location>
        <begin position="12"/>
        <end position="71"/>
    </location>
</feature>
<comment type="caution">
    <text evidence="13">The sequence shown here is derived from an EMBL/GenBank/DDBJ whole genome shotgun (WGS) entry which is preliminary data.</text>
</comment>
<dbReference type="GO" id="GO:0005886">
    <property type="term" value="C:plasma membrane"/>
    <property type="evidence" value="ECO:0007669"/>
    <property type="project" value="UniProtKB-SubCell"/>
</dbReference>
<accession>A0A1F6MAT0</accession>
<name>A0A1F6MAT0_9BACT</name>
<evidence type="ECO:0000256" key="6">
    <source>
        <dbReference type="ARBA" id="ARBA00022781"/>
    </source>
</evidence>